<organism evidence="1 2">
    <name type="scientific">Mycobacterium tuberculosis</name>
    <dbReference type="NCBI Taxonomy" id="1773"/>
    <lineage>
        <taxon>Bacteria</taxon>
        <taxon>Bacillati</taxon>
        <taxon>Actinomycetota</taxon>
        <taxon>Actinomycetes</taxon>
        <taxon>Mycobacteriales</taxon>
        <taxon>Mycobacteriaceae</taxon>
        <taxon>Mycobacterium</taxon>
        <taxon>Mycobacterium tuberculosis complex</taxon>
    </lineage>
</organism>
<name>A0A655CV42_MYCTX</name>
<dbReference type="GO" id="GO:0140291">
    <property type="term" value="P:peptidyl-glutamate ADP-deribosylation"/>
    <property type="evidence" value="ECO:0007669"/>
    <property type="project" value="TreeGrafter"/>
</dbReference>
<dbReference type="PANTHER" id="PTHR12521:SF0">
    <property type="entry name" value="ADP-RIBOSE GLYCOHYDROLASE OARD1"/>
    <property type="match status" value="1"/>
</dbReference>
<dbReference type="EMBL" id="CNFT01002700">
    <property type="protein sequence ID" value="CKU46888.1"/>
    <property type="molecule type" value="Genomic_DNA"/>
</dbReference>
<sequence>MEGAFTVGLGDGTARVLANQPISLTTKGTDAITDYLATDAAADRVSAAVDTVLRVIEGFEGPYGVELLASTHWVATREGAKEPATAAAAVRKWTKRKGRIYSDDRIGVALDRILMTA</sequence>
<protein>
    <submittedName>
        <fullName evidence="1">Uncharacterized protein</fullName>
    </submittedName>
</protein>
<dbReference type="PANTHER" id="PTHR12521">
    <property type="entry name" value="PROTEIN C6ORF130"/>
    <property type="match status" value="1"/>
</dbReference>
<evidence type="ECO:0000313" key="1">
    <source>
        <dbReference type="EMBL" id="CKU46888.1"/>
    </source>
</evidence>
<dbReference type="Proteomes" id="UP000050164">
    <property type="component" value="Unassembled WGS sequence"/>
</dbReference>
<evidence type="ECO:0000313" key="2">
    <source>
        <dbReference type="Proteomes" id="UP000050164"/>
    </source>
</evidence>
<proteinExistence type="predicted"/>
<accession>A0A655CV42</accession>
<reference evidence="1 2" key="1">
    <citation type="submission" date="2015-03" db="EMBL/GenBank/DDBJ databases">
        <authorList>
            <consortium name="Pathogen Informatics"/>
        </authorList>
    </citation>
    <scope>NUCLEOTIDE SEQUENCE [LARGE SCALE GENOMIC DNA]</scope>
    <source>
        <strain evidence="1 2">Bir 185</strain>
    </source>
</reference>
<dbReference type="InterPro" id="IPR050892">
    <property type="entry name" value="ADP-ribose_metab_enzymes"/>
</dbReference>
<dbReference type="AlphaFoldDB" id="A0A655CV42"/>
<gene>
    <name evidence="1" type="ORF">ERS027659_05212</name>
</gene>